<keyword evidence="9" id="KW-0344">Guanine-nucleotide releasing factor</keyword>
<dbReference type="PROSITE" id="PS00018">
    <property type="entry name" value="EF_HAND_1"/>
    <property type="match status" value="2"/>
</dbReference>
<keyword evidence="7" id="KW-0964">Secreted</keyword>
<dbReference type="GO" id="GO:0005509">
    <property type="term" value="F:calcium ion binding"/>
    <property type="evidence" value="ECO:0007669"/>
    <property type="project" value="InterPro"/>
</dbReference>
<evidence type="ECO:0000256" key="1">
    <source>
        <dbReference type="ARBA" id="ARBA00004170"/>
    </source>
</evidence>
<dbReference type="InterPro" id="IPR018247">
    <property type="entry name" value="EF_Hand_1_Ca_BS"/>
</dbReference>
<dbReference type="PANTHER" id="PTHR19237:SF20">
    <property type="entry name" value="NUCLEOBINDIN 1"/>
    <property type="match status" value="1"/>
</dbReference>
<dbReference type="EMBL" id="CAJOBS010002491">
    <property type="protein sequence ID" value="CAF4818548.1"/>
    <property type="molecule type" value="Genomic_DNA"/>
</dbReference>
<evidence type="ECO:0000313" key="26">
    <source>
        <dbReference type="EMBL" id="CAF4818548.1"/>
    </source>
</evidence>
<keyword evidence="12" id="KW-0106">Calcium</keyword>
<dbReference type="Proteomes" id="UP000663825">
    <property type="component" value="Unassembled WGS sequence"/>
</dbReference>
<evidence type="ECO:0000313" key="20">
    <source>
        <dbReference type="EMBL" id="CAF2981582.1"/>
    </source>
</evidence>
<evidence type="ECO:0000256" key="16">
    <source>
        <dbReference type="SAM" id="Coils"/>
    </source>
</evidence>
<gene>
    <name evidence="22" type="ORF">GRG538_LOCUS1592</name>
    <name evidence="25" type="ORF">HFQ381_LOCUS24404</name>
    <name evidence="23" type="ORF">KIK155_LOCUS2157</name>
    <name evidence="21" type="ORF">LUA448_LOCUS1150</name>
    <name evidence="20" type="ORF">TIS948_LOCUS482</name>
    <name evidence="26" type="ORF">TOA249_LOCUS24438</name>
    <name evidence="24" type="ORF">UJA718_LOCUS3378</name>
</gene>
<feature type="signal peptide" evidence="18">
    <location>
        <begin position="1"/>
        <end position="18"/>
    </location>
</feature>
<dbReference type="GO" id="GO:0016020">
    <property type="term" value="C:membrane"/>
    <property type="evidence" value="ECO:0007669"/>
    <property type="project" value="UniProtKB-SubCell"/>
</dbReference>
<dbReference type="Gene3D" id="1.10.238.10">
    <property type="entry name" value="EF-hand"/>
    <property type="match status" value="1"/>
</dbReference>
<feature type="compositionally biased region" description="Polar residues" evidence="17">
    <location>
        <begin position="366"/>
        <end position="379"/>
    </location>
</feature>
<evidence type="ECO:0000256" key="5">
    <source>
        <dbReference type="ARBA" id="ARBA00008063"/>
    </source>
</evidence>
<dbReference type="Proteomes" id="UP000663833">
    <property type="component" value="Unassembled WGS sequence"/>
</dbReference>
<dbReference type="EMBL" id="CAJOBP010000250">
    <property type="protein sequence ID" value="CAF4149470.1"/>
    <property type="molecule type" value="Genomic_DNA"/>
</dbReference>
<feature type="domain" description="EF-hand" evidence="19">
    <location>
        <begin position="297"/>
        <end position="332"/>
    </location>
</feature>
<dbReference type="PANTHER" id="PTHR19237">
    <property type="entry name" value="NUCLEOBINDIN"/>
    <property type="match status" value="1"/>
</dbReference>
<dbReference type="EMBL" id="CAJNYD010000027">
    <property type="protein sequence ID" value="CAF3184154.1"/>
    <property type="molecule type" value="Genomic_DNA"/>
</dbReference>
<dbReference type="EMBL" id="CAJNYT010000041">
    <property type="protein sequence ID" value="CAF3312170.1"/>
    <property type="molecule type" value="Genomic_DNA"/>
</dbReference>
<evidence type="ECO:0000256" key="12">
    <source>
        <dbReference type="ARBA" id="ARBA00022837"/>
    </source>
</evidence>
<keyword evidence="8" id="KW-0597">Phosphoprotein</keyword>
<dbReference type="InterPro" id="IPR011992">
    <property type="entry name" value="EF-hand-dom_pair"/>
</dbReference>
<proteinExistence type="inferred from homology"/>
<evidence type="ECO:0000313" key="24">
    <source>
        <dbReference type="EMBL" id="CAF4149470.1"/>
    </source>
</evidence>
<dbReference type="OrthoDB" id="5982823at2759"/>
<evidence type="ECO:0000256" key="7">
    <source>
        <dbReference type="ARBA" id="ARBA00022525"/>
    </source>
</evidence>
<dbReference type="Proteomes" id="UP000663865">
    <property type="component" value="Unassembled WGS sequence"/>
</dbReference>
<comment type="similarity">
    <text evidence="5">Belongs to the nucleobindin family.</text>
</comment>
<dbReference type="GO" id="GO:0003677">
    <property type="term" value="F:DNA binding"/>
    <property type="evidence" value="ECO:0007669"/>
    <property type="project" value="UniProtKB-KW"/>
</dbReference>
<keyword evidence="10 18" id="KW-0732">Signal</keyword>
<feature type="coiled-coil region" evidence="16">
    <location>
        <begin position="157"/>
        <end position="184"/>
    </location>
</feature>
<dbReference type="Proteomes" id="UP000663872">
    <property type="component" value="Unassembled WGS sequence"/>
</dbReference>
<dbReference type="GO" id="GO:0005793">
    <property type="term" value="C:endoplasmic reticulum-Golgi intermediate compartment"/>
    <property type="evidence" value="ECO:0007669"/>
    <property type="project" value="TreeGrafter"/>
</dbReference>
<dbReference type="GO" id="GO:0005794">
    <property type="term" value="C:Golgi apparatus"/>
    <property type="evidence" value="ECO:0007669"/>
    <property type="project" value="UniProtKB-SubCell"/>
</dbReference>
<dbReference type="Proteomes" id="UP000663851">
    <property type="component" value="Unassembled WGS sequence"/>
</dbReference>
<evidence type="ECO:0000256" key="13">
    <source>
        <dbReference type="ARBA" id="ARBA00023034"/>
    </source>
</evidence>
<dbReference type="GO" id="GO:0005085">
    <property type="term" value="F:guanyl-nucleotide exchange factor activity"/>
    <property type="evidence" value="ECO:0007669"/>
    <property type="project" value="UniProtKB-KW"/>
</dbReference>
<evidence type="ECO:0000256" key="9">
    <source>
        <dbReference type="ARBA" id="ARBA00022658"/>
    </source>
</evidence>
<evidence type="ECO:0000256" key="10">
    <source>
        <dbReference type="ARBA" id="ARBA00022729"/>
    </source>
</evidence>
<dbReference type="InterPro" id="IPR057576">
    <property type="entry name" value="NUCB1_N"/>
</dbReference>
<evidence type="ECO:0000256" key="15">
    <source>
        <dbReference type="ARBA" id="ARBA00023136"/>
    </source>
</evidence>
<dbReference type="GO" id="GO:0070062">
    <property type="term" value="C:extracellular exosome"/>
    <property type="evidence" value="ECO:0007669"/>
    <property type="project" value="TreeGrafter"/>
</dbReference>
<feature type="chain" id="PRO_5036231907" description="EF-hand domain-containing protein" evidence="18">
    <location>
        <begin position="19"/>
        <end position="409"/>
    </location>
</feature>
<dbReference type="SUPFAM" id="SSF47473">
    <property type="entry name" value="EF-hand"/>
    <property type="match status" value="1"/>
</dbReference>
<dbReference type="EMBL" id="CAJOBO010002567">
    <property type="protein sequence ID" value="CAF4457973.1"/>
    <property type="molecule type" value="Genomic_DNA"/>
</dbReference>
<evidence type="ECO:0000256" key="18">
    <source>
        <dbReference type="SAM" id="SignalP"/>
    </source>
</evidence>
<evidence type="ECO:0000256" key="17">
    <source>
        <dbReference type="SAM" id="MobiDB-lite"/>
    </source>
</evidence>
<evidence type="ECO:0000313" key="21">
    <source>
        <dbReference type="EMBL" id="CAF3184154.1"/>
    </source>
</evidence>
<accession>A0A817Q5G1</accession>
<keyword evidence="16" id="KW-0175">Coiled coil</keyword>
<dbReference type="Proteomes" id="UP000663873">
    <property type="component" value="Unassembled WGS sequence"/>
</dbReference>
<comment type="caution">
    <text evidence="21">The sequence shown here is derived from an EMBL/GenBank/DDBJ whole genome shotgun (WGS) entry which is preliminary data.</text>
</comment>
<evidence type="ECO:0000313" key="27">
    <source>
        <dbReference type="Proteomes" id="UP000663833"/>
    </source>
</evidence>
<dbReference type="EMBL" id="CAJNYV010000055">
    <property type="protein sequence ID" value="CAF3335315.1"/>
    <property type="molecule type" value="Genomic_DNA"/>
</dbReference>
<evidence type="ECO:0000256" key="8">
    <source>
        <dbReference type="ARBA" id="ARBA00022553"/>
    </source>
</evidence>
<organism evidence="21 27">
    <name type="scientific">Rotaria socialis</name>
    <dbReference type="NCBI Taxonomy" id="392032"/>
    <lineage>
        <taxon>Eukaryota</taxon>
        <taxon>Metazoa</taxon>
        <taxon>Spiralia</taxon>
        <taxon>Gnathifera</taxon>
        <taxon>Rotifera</taxon>
        <taxon>Eurotatoria</taxon>
        <taxon>Bdelloidea</taxon>
        <taxon>Philodinida</taxon>
        <taxon>Philodinidae</taxon>
        <taxon>Rotaria</taxon>
    </lineage>
</organism>
<reference evidence="21" key="1">
    <citation type="submission" date="2021-02" db="EMBL/GenBank/DDBJ databases">
        <authorList>
            <person name="Nowell W R."/>
        </authorList>
    </citation>
    <scope>NUCLEOTIDE SEQUENCE</scope>
</reference>
<keyword evidence="13" id="KW-0333">Golgi apparatus</keyword>
<dbReference type="PROSITE" id="PS50222">
    <property type="entry name" value="EF_HAND_2"/>
    <property type="match status" value="2"/>
</dbReference>
<evidence type="ECO:0000256" key="4">
    <source>
        <dbReference type="ARBA" id="ARBA00004613"/>
    </source>
</evidence>
<evidence type="ECO:0000313" key="22">
    <source>
        <dbReference type="EMBL" id="CAF3312170.1"/>
    </source>
</evidence>
<evidence type="ECO:0000256" key="3">
    <source>
        <dbReference type="ARBA" id="ARBA00004555"/>
    </source>
</evidence>
<dbReference type="InterPro" id="IPR002048">
    <property type="entry name" value="EF_hand_dom"/>
</dbReference>
<protein>
    <recommendedName>
        <fullName evidence="19">EF-hand domain-containing protein</fullName>
    </recommendedName>
</protein>
<evidence type="ECO:0000313" key="25">
    <source>
        <dbReference type="EMBL" id="CAF4457973.1"/>
    </source>
</evidence>
<evidence type="ECO:0000259" key="19">
    <source>
        <dbReference type="PROSITE" id="PS50222"/>
    </source>
</evidence>
<keyword evidence="15" id="KW-0472">Membrane</keyword>
<keyword evidence="6" id="KW-0963">Cytoplasm</keyword>
<keyword evidence="11" id="KW-0677">Repeat</keyword>
<evidence type="ECO:0000256" key="6">
    <source>
        <dbReference type="ARBA" id="ARBA00022490"/>
    </source>
</evidence>
<keyword evidence="28" id="KW-1185">Reference proteome</keyword>
<comment type="subcellular location">
    <subcellularLocation>
        <location evidence="2">Cytoplasm</location>
    </subcellularLocation>
    <subcellularLocation>
        <location evidence="3">Golgi apparatus</location>
    </subcellularLocation>
    <subcellularLocation>
        <location evidence="1">Membrane</location>
        <topology evidence="1">Peripheral membrane protein</topology>
    </subcellularLocation>
    <subcellularLocation>
        <location evidence="4">Secreted</location>
    </subcellularLocation>
</comment>
<dbReference type="AlphaFoldDB" id="A0A817Q5G1"/>
<evidence type="ECO:0000313" key="28">
    <source>
        <dbReference type="Proteomes" id="UP000663873"/>
    </source>
</evidence>
<dbReference type="EMBL" id="CAJNXB010000013">
    <property type="protein sequence ID" value="CAF2981582.1"/>
    <property type="molecule type" value="Genomic_DNA"/>
</dbReference>
<keyword evidence="14" id="KW-0238">DNA-binding</keyword>
<name>A0A817Q5G1_9BILA</name>
<evidence type="ECO:0000256" key="14">
    <source>
        <dbReference type="ARBA" id="ARBA00023125"/>
    </source>
</evidence>
<evidence type="ECO:0000256" key="11">
    <source>
        <dbReference type="ARBA" id="ARBA00022737"/>
    </source>
</evidence>
<sequence>MKLKISIFFFFAVIIIIGAPPVVEHPAEDKAQTTPQDPQGSDDVLDNLEYGRYLKEVVEILESDPEFKKKIENASLDDIKSGNIAEHLSLVQHHIRTQLDEAKQREMIRLRELVGQRARNLSDKQRAALARSDAGGKLTRELLPQHIDHKNVETFGQTDLERLIRHASRDLDELDRKREKEFKEYEMQKEYERRAELAKLSPEERQKIEATHAEALEKKKHHPKVNHPGSVDQIEKVWEDVDKLDADQFSPKSFFNLHDINTDGFLDEAEIEAIMLKEAEKVHEGTPEADPVEKQEELDRMRQHVLTEFDKNADRMLSLEEFLVGINGTGAKNDQGWQSIEDSTVFSDQDFNKFSEKMAPVSTSIPIHQTPSLPNNQQVPIHPEAAVERPAAGQQQIHIPRAPPAVNNP</sequence>
<dbReference type="Pfam" id="PF25434">
    <property type="entry name" value="NUCB1_N"/>
    <property type="match status" value="1"/>
</dbReference>
<evidence type="ECO:0000313" key="23">
    <source>
        <dbReference type="EMBL" id="CAF3335315.1"/>
    </source>
</evidence>
<feature type="domain" description="EF-hand" evidence="19">
    <location>
        <begin position="246"/>
        <end position="281"/>
    </location>
</feature>
<dbReference type="InterPro" id="IPR040250">
    <property type="entry name" value="Nucleobindin"/>
</dbReference>
<feature type="region of interest" description="Disordered" evidence="17">
    <location>
        <begin position="366"/>
        <end position="409"/>
    </location>
</feature>
<dbReference type="Proteomes" id="UP000663838">
    <property type="component" value="Unassembled WGS sequence"/>
</dbReference>
<evidence type="ECO:0000256" key="2">
    <source>
        <dbReference type="ARBA" id="ARBA00004496"/>
    </source>
</evidence>